<evidence type="ECO:0000313" key="1">
    <source>
        <dbReference type="EMBL" id="RRT47835.1"/>
    </source>
</evidence>
<accession>A0A426Y7Y6</accession>
<name>A0A426Y7Y6_ENSVE</name>
<evidence type="ECO:0000313" key="2">
    <source>
        <dbReference type="Proteomes" id="UP000287651"/>
    </source>
</evidence>
<reference evidence="1 2" key="1">
    <citation type="journal article" date="2014" name="Agronomy (Basel)">
        <title>A Draft Genome Sequence for Ensete ventricosum, the Drought-Tolerant Tree Against Hunger.</title>
        <authorList>
            <person name="Harrison J."/>
            <person name="Moore K.A."/>
            <person name="Paszkiewicz K."/>
            <person name="Jones T."/>
            <person name="Grant M."/>
            <person name="Ambacheew D."/>
            <person name="Muzemil S."/>
            <person name="Studholme D.J."/>
        </authorList>
    </citation>
    <scope>NUCLEOTIDE SEQUENCE [LARGE SCALE GENOMIC DNA]</scope>
</reference>
<dbReference type="Proteomes" id="UP000287651">
    <property type="component" value="Unassembled WGS sequence"/>
</dbReference>
<gene>
    <name evidence="1" type="ORF">B296_00008519</name>
</gene>
<organism evidence="1 2">
    <name type="scientific">Ensete ventricosum</name>
    <name type="common">Abyssinian banana</name>
    <name type="synonym">Musa ensete</name>
    <dbReference type="NCBI Taxonomy" id="4639"/>
    <lineage>
        <taxon>Eukaryota</taxon>
        <taxon>Viridiplantae</taxon>
        <taxon>Streptophyta</taxon>
        <taxon>Embryophyta</taxon>
        <taxon>Tracheophyta</taxon>
        <taxon>Spermatophyta</taxon>
        <taxon>Magnoliopsida</taxon>
        <taxon>Liliopsida</taxon>
        <taxon>Zingiberales</taxon>
        <taxon>Musaceae</taxon>
        <taxon>Ensete</taxon>
    </lineage>
</organism>
<comment type="caution">
    <text evidence="1">The sequence shown here is derived from an EMBL/GenBank/DDBJ whole genome shotgun (WGS) entry which is preliminary data.</text>
</comment>
<dbReference type="EMBL" id="AMZH03014325">
    <property type="protein sequence ID" value="RRT47835.1"/>
    <property type="molecule type" value="Genomic_DNA"/>
</dbReference>
<protein>
    <submittedName>
        <fullName evidence="1">Uncharacterized protein</fullName>
    </submittedName>
</protein>
<dbReference type="AlphaFoldDB" id="A0A426Y7Y6"/>
<proteinExistence type="predicted"/>
<sequence>MPPIYWKERSPASSLDTDLLEGAVSCFLPQHRSVITLQPGQIARLHCVRPCVAASRAPRTIAYPVASPSSAMPRGTTILQSPYIQKAVDLPFSPPHLPACHNNYLVFSRSQQLN</sequence>